<evidence type="ECO:0000313" key="3">
    <source>
        <dbReference type="Proteomes" id="UP001152523"/>
    </source>
</evidence>
<keyword evidence="1" id="KW-0812">Transmembrane</keyword>
<evidence type="ECO:0000256" key="1">
    <source>
        <dbReference type="SAM" id="Phobius"/>
    </source>
</evidence>
<dbReference type="Proteomes" id="UP001152523">
    <property type="component" value="Unassembled WGS sequence"/>
</dbReference>
<reference evidence="2" key="1">
    <citation type="submission" date="2022-07" db="EMBL/GenBank/DDBJ databases">
        <authorList>
            <person name="Macas J."/>
            <person name="Novak P."/>
            <person name="Neumann P."/>
        </authorList>
    </citation>
    <scope>NUCLEOTIDE SEQUENCE</scope>
</reference>
<dbReference type="AlphaFoldDB" id="A0AAV0DBR5"/>
<keyword evidence="1" id="KW-0472">Membrane</keyword>
<keyword evidence="3" id="KW-1185">Reference proteome</keyword>
<feature type="transmembrane region" description="Helical" evidence="1">
    <location>
        <begin position="61"/>
        <end position="83"/>
    </location>
</feature>
<organism evidence="2 3">
    <name type="scientific">Cuscuta epithymum</name>
    <dbReference type="NCBI Taxonomy" id="186058"/>
    <lineage>
        <taxon>Eukaryota</taxon>
        <taxon>Viridiplantae</taxon>
        <taxon>Streptophyta</taxon>
        <taxon>Embryophyta</taxon>
        <taxon>Tracheophyta</taxon>
        <taxon>Spermatophyta</taxon>
        <taxon>Magnoliopsida</taxon>
        <taxon>eudicotyledons</taxon>
        <taxon>Gunneridae</taxon>
        <taxon>Pentapetalae</taxon>
        <taxon>asterids</taxon>
        <taxon>lamiids</taxon>
        <taxon>Solanales</taxon>
        <taxon>Convolvulaceae</taxon>
        <taxon>Cuscuteae</taxon>
        <taxon>Cuscuta</taxon>
        <taxon>Cuscuta subgen. Cuscuta</taxon>
    </lineage>
</organism>
<protein>
    <recommendedName>
        <fullName evidence="4">Transmembrane protein</fullName>
    </recommendedName>
</protein>
<sequence length="120" mass="13639">MREYHFLPVYCCSSLDFDADSRCDVFTSGVSLLVTGLVHRLSSPECSSAGRPFVVATRQSVFPLAVTGVFAVRVFFFCGLFPFFCQIHSFRAVLPIYCFSRRFLLHLFPFVYVSSSFCFI</sequence>
<evidence type="ECO:0008006" key="4">
    <source>
        <dbReference type="Google" id="ProtNLM"/>
    </source>
</evidence>
<keyword evidence="1" id="KW-1133">Transmembrane helix</keyword>
<comment type="caution">
    <text evidence="2">The sequence shown here is derived from an EMBL/GenBank/DDBJ whole genome shotgun (WGS) entry which is preliminary data.</text>
</comment>
<gene>
    <name evidence="2" type="ORF">CEPIT_LOCUS13917</name>
</gene>
<evidence type="ECO:0000313" key="2">
    <source>
        <dbReference type="EMBL" id="CAH9096991.1"/>
    </source>
</evidence>
<accession>A0AAV0DBR5</accession>
<name>A0AAV0DBR5_9ASTE</name>
<dbReference type="EMBL" id="CAMAPF010000090">
    <property type="protein sequence ID" value="CAH9096991.1"/>
    <property type="molecule type" value="Genomic_DNA"/>
</dbReference>
<proteinExistence type="predicted"/>